<evidence type="ECO:0000313" key="2">
    <source>
        <dbReference type="Proteomes" id="UP000821865"/>
    </source>
</evidence>
<evidence type="ECO:0000313" key="1">
    <source>
        <dbReference type="EMBL" id="KAH7937306.1"/>
    </source>
</evidence>
<sequence>MAVFSKYAQLLDYHLPYNCYEIGHTWTPYCAEASVYVGLHAFKESLKIYLPLYADRGLLCSGTRTESTRSTGSFRPSHDFSVSTWCPRPVHFDGLCNREMREEVRGRRQTDPTNTGLAASAVDLRIR</sequence>
<comment type="caution">
    <text evidence="1">The sequence shown here is derived from an EMBL/GenBank/DDBJ whole genome shotgun (WGS) entry which is preliminary data.</text>
</comment>
<accession>A0ACB8C8Q0</accession>
<proteinExistence type="predicted"/>
<dbReference type="Proteomes" id="UP000821865">
    <property type="component" value="Chromosome 8"/>
</dbReference>
<reference evidence="1" key="1">
    <citation type="submission" date="2020-05" db="EMBL/GenBank/DDBJ databases">
        <title>Large-scale comparative analyses of tick genomes elucidate their genetic diversity and vector capacities.</title>
        <authorList>
            <person name="Jia N."/>
            <person name="Wang J."/>
            <person name="Shi W."/>
            <person name="Du L."/>
            <person name="Sun Y."/>
            <person name="Zhan W."/>
            <person name="Jiang J."/>
            <person name="Wang Q."/>
            <person name="Zhang B."/>
            <person name="Ji P."/>
            <person name="Sakyi L.B."/>
            <person name="Cui X."/>
            <person name="Yuan T."/>
            <person name="Jiang B."/>
            <person name="Yang W."/>
            <person name="Lam T.T.-Y."/>
            <person name="Chang Q."/>
            <person name="Ding S."/>
            <person name="Wang X."/>
            <person name="Zhu J."/>
            <person name="Ruan X."/>
            <person name="Zhao L."/>
            <person name="Wei J."/>
            <person name="Que T."/>
            <person name="Du C."/>
            <person name="Cheng J."/>
            <person name="Dai P."/>
            <person name="Han X."/>
            <person name="Huang E."/>
            <person name="Gao Y."/>
            <person name="Liu J."/>
            <person name="Shao H."/>
            <person name="Ye R."/>
            <person name="Li L."/>
            <person name="Wei W."/>
            <person name="Wang X."/>
            <person name="Wang C."/>
            <person name="Yang T."/>
            <person name="Huo Q."/>
            <person name="Li W."/>
            <person name="Guo W."/>
            <person name="Chen H."/>
            <person name="Zhou L."/>
            <person name="Ni X."/>
            <person name="Tian J."/>
            <person name="Zhou Y."/>
            <person name="Sheng Y."/>
            <person name="Liu T."/>
            <person name="Pan Y."/>
            <person name="Xia L."/>
            <person name="Li J."/>
            <person name="Zhao F."/>
            <person name="Cao W."/>
        </authorList>
    </citation>
    <scope>NUCLEOTIDE SEQUENCE</scope>
    <source>
        <strain evidence="1">Dsil-2018</strain>
    </source>
</reference>
<gene>
    <name evidence="1" type="ORF">HPB49_010477</name>
</gene>
<keyword evidence="2" id="KW-1185">Reference proteome</keyword>
<dbReference type="EMBL" id="CM023477">
    <property type="protein sequence ID" value="KAH7937306.1"/>
    <property type="molecule type" value="Genomic_DNA"/>
</dbReference>
<name>A0ACB8C8Q0_DERSI</name>
<protein>
    <submittedName>
        <fullName evidence="1">Uncharacterized protein</fullName>
    </submittedName>
</protein>
<organism evidence="1 2">
    <name type="scientific">Dermacentor silvarum</name>
    <name type="common">Tick</name>
    <dbReference type="NCBI Taxonomy" id="543639"/>
    <lineage>
        <taxon>Eukaryota</taxon>
        <taxon>Metazoa</taxon>
        <taxon>Ecdysozoa</taxon>
        <taxon>Arthropoda</taxon>
        <taxon>Chelicerata</taxon>
        <taxon>Arachnida</taxon>
        <taxon>Acari</taxon>
        <taxon>Parasitiformes</taxon>
        <taxon>Ixodida</taxon>
        <taxon>Ixodoidea</taxon>
        <taxon>Ixodidae</taxon>
        <taxon>Rhipicephalinae</taxon>
        <taxon>Dermacentor</taxon>
    </lineage>
</organism>